<evidence type="ECO:0000313" key="2">
    <source>
        <dbReference type="Proteomes" id="UP000315295"/>
    </source>
</evidence>
<dbReference type="EMBL" id="VIEB01000415">
    <property type="protein sequence ID" value="TQD91549.1"/>
    <property type="molecule type" value="Genomic_DNA"/>
</dbReference>
<reference evidence="1 2" key="1">
    <citation type="journal article" date="2019" name="G3 (Bethesda)">
        <title>Sequencing of a Wild Apple (Malus baccata) Genome Unravels the Differences Between Cultivated and Wild Apple Species Regarding Disease Resistance and Cold Tolerance.</title>
        <authorList>
            <person name="Chen X."/>
        </authorList>
    </citation>
    <scope>NUCLEOTIDE SEQUENCE [LARGE SCALE GENOMIC DNA]</scope>
    <source>
        <strain evidence="2">cv. Shandingzi</strain>
        <tissue evidence="1">Leaves</tissue>
    </source>
</reference>
<accession>A0A540LZ10</accession>
<keyword evidence="2" id="KW-1185">Reference proteome</keyword>
<protein>
    <recommendedName>
        <fullName evidence="3">DUF223 domain-containing protein</fullName>
    </recommendedName>
</protein>
<dbReference type="AlphaFoldDB" id="A0A540LZ10"/>
<sequence length="138" mass="16070">MELMPIRLLKPYQPGSKLQIRVCRMWVTKSIGHDPQPTGLDCVIVDKQGKLLYIIDGDNVRHGLNCTLVLKQNIVQRTFEGFVEPLVKKMGPNSELHFSSLKIRRKHFLSSIFQHLRSLLGRKFVNERNLIERGMRFM</sequence>
<dbReference type="Proteomes" id="UP000315295">
    <property type="component" value="Unassembled WGS sequence"/>
</dbReference>
<gene>
    <name evidence="1" type="ORF">C1H46_022844</name>
</gene>
<organism evidence="1 2">
    <name type="scientific">Malus baccata</name>
    <name type="common">Siberian crab apple</name>
    <name type="synonym">Pyrus baccata</name>
    <dbReference type="NCBI Taxonomy" id="106549"/>
    <lineage>
        <taxon>Eukaryota</taxon>
        <taxon>Viridiplantae</taxon>
        <taxon>Streptophyta</taxon>
        <taxon>Embryophyta</taxon>
        <taxon>Tracheophyta</taxon>
        <taxon>Spermatophyta</taxon>
        <taxon>Magnoliopsida</taxon>
        <taxon>eudicotyledons</taxon>
        <taxon>Gunneridae</taxon>
        <taxon>Pentapetalae</taxon>
        <taxon>rosids</taxon>
        <taxon>fabids</taxon>
        <taxon>Rosales</taxon>
        <taxon>Rosaceae</taxon>
        <taxon>Amygdaloideae</taxon>
        <taxon>Maleae</taxon>
        <taxon>Malus</taxon>
    </lineage>
</organism>
<evidence type="ECO:0008006" key="3">
    <source>
        <dbReference type="Google" id="ProtNLM"/>
    </source>
</evidence>
<name>A0A540LZ10_MALBA</name>
<comment type="caution">
    <text evidence="1">The sequence shown here is derived from an EMBL/GenBank/DDBJ whole genome shotgun (WGS) entry which is preliminary data.</text>
</comment>
<proteinExistence type="predicted"/>
<evidence type="ECO:0000313" key="1">
    <source>
        <dbReference type="EMBL" id="TQD91549.1"/>
    </source>
</evidence>